<feature type="signal peptide" evidence="1">
    <location>
        <begin position="1"/>
        <end position="19"/>
    </location>
</feature>
<evidence type="ECO:0000313" key="3">
    <source>
        <dbReference type="Proteomes" id="UP000070121"/>
    </source>
</evidence>
<reference evidence="2 3" key="1">
    <citation type="submission" date="2014-02" db="EMBL/GenBank/DDBJ databases">
        <title>The genome sequence of Colletotrichum salicis CBS 607.94.</title>
        <authorList>
            <person name="Baroncelli R."/>
            <person name="Thon M.R."/>
        </authorList>
    </citation>
    <scope>NUCLEOTIDE SEQUENCE [LARGE SCALE GENOMIC DNA]</scope>
    <source>
        <strain evidence="2 3">CBS 607.94</strain>
    </source>
</reference>
<sequence length="110" mass="11534">MRATTFTAVFASLLTAAAAVPQGFSCKSEGFCTYSDHNCNFCLNIDAAAKIKVCQAIDPTYKSAPGDITRGPSGVSDPHLEQSSFAVIGTRADSTSTSQADFQCVVTCCH</sequence>
<evidence type="ECO:0008006" key="4">
    <source>
        <dbReference type="Google" id="ProtNLM"/>
    </source>
</evidence>
<feature type="chain" id="PRO_5007805524" description="EC34 protein" evidence="1">
    <location>
        <begin position="20"/>
        <end position="110"/>
    </location>
</feature>
<accession>A0A135UZ84</accession>
<dbReference type="OrthoDB" id="4820484at2759"/>
<evidence type="ECO:0000256" key="1">
    <source>
        <dbReference type="SAM" id="SignalP"/>
    </source>
</evidence>
<gene>
    <name evidence="2" type="ORF">CSAL01_09470</name>
</gene>
<proteinExistence type="predicted"/>
<dbReference type="Proteomes" id="UP000070121">
    <property type="component" value="Unassembled WGS sequence"/>
</dbReference>
<dbReference type="EMBL" id="JFFI01000848">
    <property type="protein sequence ID" value="KXH65652.1"/>
    <property type="molecule type" value="Genomic_DNA"/>
</dbReference>
<organism evidence="2 3">
    <name type="scientific">Colletotrichum salicis</name>
    <dbReference type="NCBI Taxonomy" id="1209931"/>
    <lineage>
        <taxon>Eukaryota</taxon>
        <taxon>Fungi</taxon>
        <taxon>Dikarya</taxon>
        <taxon>Ascomycota</taxon>
        <taxon>Pezizomycotina</taxon>
        <taxon>Sordariomycetes</taxon>
        <taxon>Hypocreomycetidae</taxon>
        <taxon>Glomerellales</taxon>
        <taxon>Glomerellaceae</taxon>
        <taxon>Colletotrichum</taxon>
        <taxon>Colletotrichum acutatum species complex</taxon>
    </lineage>
</organism>
<keyword evidence="3" id="KW-1185">Reference proteome</keyword>
<keyword evidence="1" id="KW-0732">Signal</keyword>
<dbReference type="AlphaFoldDB" id="A0A135UZ84"/>
<evidence type="ECO:0000313" key="2">
    <source>
        <dbReference type="EMBL" id="KXH65652.1"/>
    </source>
</evidence>
<name>A0A135UZ84_9PEZI</name>
<protein>
    <recommendedName>
        <fullName evidence="4">EC34 protein</fullName>
    </recommendedName>
</protein>
<comment type="caution">
    <text evidence="2">The sequence shown here is derived from an EMBL/GenBank/DDBJ whole genome shotgun (WGS) entry which is preliminary data.</text>
</comment>